<gene>
    <name evidence="3" type="ORF">FHR80_002503</name>
</gene>
<dbReference type="InterPro" id="IPR011047">
    <property type="entry name" value="Quinoprotein_ADH-like_sf"/>
</dbReference>
<protein>
    <submittedName>
        <fullName evidence="3">Outer membrane protein assembly factor BamB</fullName>
    </submittedName>
</protein>
<feature type="compositionally biased region" description="Pro residues" evidence="1">
    <location>
        <begin position="85"/>
        <end position="100"/>
    </location>
</feature>
<organism evidence="3 4">
    <name type="scientific">Cellulomonas cellasea</name>
    <dbReference type="NCBI Taxonomy" id="43670"/>
    <lineage>
        <taxon>Bacteria</taxon>
        <taxon>Bacillati</taxon>
        <taxon>Actinomycetota</taxon>
        <taxon>Actinomycetes</taxon>
        <taxon>Micrococcales</taxon>
        <taxon>Cellulomonadaceae</taxon>
        <taxon>Cellulomonas</taxon>
    </lineage>
</organism>
<dbReference type="PANTHER" id="PTHR34512:SF30">
    <property type="entry name" value="OUTER MEMBRANE PROTEIN ASSEMBLY FACTOR BAMB"/>
    <property type="match status" value="1"/>
</dbReference>
<dbReference type="Gene3D" id="2.130.10.10">
    <property type="entry name" value="YVTN repeat-like/Quinoprotein amine dehydrogenase"/>
    <property type="match status" value="2"/>
</dbReference>
<feature type="region of interest" description="Disordered" evidence="1">
    <location>
        <begin position="131"/>
        <end position="151"/>
    </location>
</feature>
<proteinExistence type="predicted"/>
<dbReference type="SUPFAM" id="SSF50998">
    <property type="entry name" value="Quinoprotein alcohol dehydrogenase-like"/>
    <property type="match status" value="1"/>
</dbReference>
<evidence type="ECO:0000256" key="1">
    <source>
        <dbReference type="SAM" id="MobiDB-lite"/>
    </source>
</evidence>
<dbReference type="SMART" id="SM00564">
    <property type="entry name" value="PQQ"/>
    <property type="match status" value="4"/>
</dbReference>
<dbReference type="Proteomes" id="UP000518206">
    <property type="component" value="Unassembled WGS sequence"/>
</dbReference>
<dbReference type="InterPro" id="IPR018391">
    <property type="entry name" value="PQQ_b-propeller_rpt"/>
</dbReference>
<evidence type="ECO:0000313" key="4">
    <source>
        <dbReference type="Proteomes" id="UP000518206"/>
    </source>
</evidence>
<dbReference type="RefSeq" id="WP_183296395.1">
    <property type="nucleotide sequence ID" value="NZ_JACHVX010000003.1"/>
</dbReference>
<dbReference type="InterPro" id="IPR002372">
    <property type="entry name" value="PQQ_rpt_dom"/>
</dbReference>
<name>A0A7W4UG66_9CELL</name>
<dbReference type="AlphaFoldDB" id="A0A7W4UG66"/>
<sequence length="481" mass="48077">MSPLSELLTDLAHEEERVAARTHDGPTELRSVLAEARRAGRRRLAATLTASAAAVALAVAGATLLPEPVDPAPAQRDGSTAAPSPAEPSPAEPSPTPTPTAPVDAAPTSGAWGLVAPLPDAPRTAWSVRTTDLMPGADPADPPHLESLGTGGPMSDAFTVAADGTWVVLLADRRRAHIVGLDPATGTRRWSRELGVDAPGQCAGVDTAGHLVCAGLSASGTTALRVVDASDGAVLREVEIGFTSSALGVSGDVAVLHGFGAPDTDQRVGLSTRTGEVLWSAVGQVPGEGVAVYEVTVLGTRAVLAGGNGSGTLVLDAATGEPLDDPGGGEADAIVGLRVADPRSGVRLAHTGSGSLTARDARDGTPLWEHPALTALALTPGTVVARSGDGGLHVLDDRTGAPRWDVPGGPDGAAVGVVASDGTRLVLSHPGADGSLRTLSGVDATTGETVWTSSSAVQGAHVVGDRLLLEDGTGTLTALAP</sequence>
<reference evidence="3 4" key="2">
    <citation type="submission" date="2020-08" db="EMBL/GenBank/DDBJ databases">
        <authorList>
            <person name="Partida-Martinez L."/>
            <person name="Huntemann M."/>
            <person name="Clum A."/>
            <person name="Wang J."/>
            <person name="Palaniappan K."/>
            <person name="Ritter S."/>
            <person name="Chen I.-M."/>
            <person name="Stamatis D."/>
            <person name="Reddy T."/>
            <person name="O'Malley R."/>
            <person name="Daum C."/>
            <person name="Shapiro N."/>
            <person name="Ivanova N."/>
            <person name="Kyrpides N."/>
            <person name="Woyke T."/>
        </authorList>
    </citation>
    <scope>NUCLEOTIDE SEQUENCE [LARGE SCALE GENOMIC DNA]</scope>
    <source>
        <strain evidence="3 4">RAS26</strain>
    </source>
</reference>
<dbReference type="EMBL" id="JACHVX010000003">
    <property type="protein sequence ID" value="MBB2923578.1"/>
    <property type="molecule type" value="Genomic_DNA"/>
</dbReference>
<accession>A0A7W4UG66</accession>
<feature type="domain" description="Pyrrolo-quinoline quinone repeat" evidence="2">
    <location>
        <begin position="175"/>
        <end position="324"/>
    </location>
</feature>
<dbReference type="Pfam" id="PF13360">
    <property type="entry name" value="PQQ_2"/>
    <property type="match status" value="2"/>
</dbReference>
<feature type="region of interest" description="Disordered" evidence="1">
    <location>
        <begin position="1"/>
        <end position="29"/>
    </location>
</feature>
<comment type="caution">
    <text evidence="3">The sequence shown here is derived from an EMBL/GenBank/DDBJ whole genome shotgun (WGS) entry which is preliminary data.</text>
</comment>
<feature type="compositionally biased region" description="Basic and acidic residues" evidence="1">
    <location>
        <begin position="11"/>
        <end position="27"/>
    </location>
</feature>
<dbReference type="PANTHER" id="PTHR34512">
    <property type="entry name" value="CELL SURFACE PROTEIN"/>
    <property type="match status" value="1"/>
</dbReference>
<feature type="domain" description="Pyrrolo-quinoline quinone repeat" evidence="2">
    <location>
        <begin position="353"/>
        <end position="479"/>
    </location>
</feature>
<reference evidence="3 4" key="1">
    <citation type="submission" date="2020-08" db="EMBL/GenBank/DDBJ databases">
        <title>The Agave Microbiome: Exploring the role of microbial communities in plant adaptations to desert environments.</title>
        <authorList>
            <person name="Partida-Martinez L.P."/>
        </authorList>
    </citation>
    <scope>NUCLEOTIDE SEQUENCE [LARGE SCALE GENOMIC DNA]</scope>
    <source>
        <strain evidence="3 4">RAS26</strain>
    </source>
</reference>
<evidence type="ECO:0000259" key="2">
    <source>
        <dbReference type="Pfam" id="PF13360"/>
    </source>
</evidence>
<dbReference type="InterPro" id="IPR015943">
    <property type="entry name" value="WD40/YVTN_repeat-like_dom_sf"/>
</dbReference>
<evidence type="ECO:0000313" key="3">
    <source>
        <dbReference type="EMBL" id="MBB2923578.1"/>
    </source>
</evidence>
<feature type="region of interest" description="Disordered" evidence="1">
    <location>
        <begin position="68"/>
        <end position="117"/>
    </location>
</feature>